<dbReference type="InterPro" id="IPR049072">
    <property type="entry name" value="MPH2_C"/>
</dbReference>
<feature type="compositionally biased region" description="Low complexity" evidence="1">
    <location>
        <begin position="13"/>
        <end position="40"/>
    </location>
</feature>
<dbReference type="PANTHER" id="PTHR35742:SF1">
    <property type="entry name" value="THYLAKOID LUMENAL 16.5 KDA PROTEIN, CHLOROPLASTIC"/>
    <property type="match status" value="1"/>
</dbReference>
<dbReference type="AlphaFoldDB" id="A0AAV0QDD6"/>
<organism evidence="3 4">
    <name type="scientific">Linum tenue</name>
    <dbReference type="NCBI Taxonomy" id="586396"/>
    <lineage>
        <taxon>Eukaryota</taxon>
        <taxon>Viridiplantae</taxon>
        <taxon>Streptophyta</taxon>
        <taxon>Embryophyta</taxon>
        <taxon>Tracheophyta</taxon>
        <taxon>Spermatophyta</taxon>
        <taxon>Magnoliopsida</taxon>
        <taxon>eudicotyledons</taxon>
        <taxon>Gunneridae</taxon>
        <taxon>Pentapetalae</taxon>
        <taxon>rosids</taxon>
        <taxon>fabids</taxon>
        <taxon>Malpighiales</taxon>
        <taxon>Linaceae</taxon>
        <taxon>Linum</taxon>
    </lineage>
</organism>
<feature type="domain" description="Maintenance of Photosystem II under High light 2 C-terminal" evidence="2">
    <location>
        <begin position="135"/>
        <end position="240"/>
    </location>
</feature>
<evidence type="ECO:0000313" key="4">
    <source>
        <dbReference type="Proteomes" id="UP001154282"/>
    </source>
</evidence>
<evidence type="ECO:0000256" key="1">
    <source>
        <dbReference type="SAM" id="MobiDB-lite"/>
    </source>
</evidence>
<evidence type="ECO:0000313" key="3">
    <source>
        <dbReference type="EMBL" id="CAI0542856.1"/>
    </source>
</evidence>
<keyword evidence="4" id="KW-1185">Reference proteome</keyword>
<feature type="compositionally biased region" description="Polar residues" evidence="1">
    <location>
        <begin position="51"/>
        <end position="60"/>
    </location>
</feature>
<dbReference type="PANTHER" id="PTHR35742">
    <property type="entry name" value="THYLAKOID LUMENAL 16.5 KDA PROTEIN, CHLOROPLASTIC"/>
    <property type="match status" value="1"/>
</dbReference>
<reference evidence="3" key="1">
    <citation type="submission" date="2022-08" db="EMBL/GenBank/DDBJ databases">
        <authorList>
            <person name="Gutierrez-Valencia J."/>
        </authorList>
    </citation>
    <scope>NUCLEOTIDE SEQUENCE</scope>
</reference>
<accession>A0AAV0QDD6</accession>
<comment type="caution">
    <text evidence="3">The sequence shown here is derived from an EMBL/GenBank/DDBJ whole genome shotgun (WGS) entry which is preliminary data.</text>
</comment>
<evidence type="ECO:0000259" key="2">
    <source>
        <dbReference type="Pfam" id="PF20675"/>
    </source>
</evidence>
<dbReference type="GO" id="GO:0010206">
    <property type="term" value="P:photosystem II repair"/>
    <property type="evidence" value="ECO:0007669"/>
    <property type="project" value="InterPro"/>
</dbReference>
<feature type="compositionally biased region" description="Polar residues" evidence="1">
    <location>
        <begin position="1"/>
        <end position="11"/>
    </location>
</feature>
<proteinExistence type="predicted"/>
<sequence>MATPFLSTANAFLSPSLPSSTSQSPLPHSSSSSLEVLQPSRTAKKLPNLCRASNESSSAESPDVVTKRRSLAIFLITGLAFSSLPNAADMNTSSANAAILEADEDDELMEKVKLDRKRRIERQGVLNSAKKETGYLQDVVYNLSKVGQAIENSDLPAAGSVLGKGTNADWVQKANVAFAKLSSGPEEKTEVDTFNSSLASLISSVVGNDIESSKVAFYASASAFEKWTTLTGIITQLKGL</sequence>
<dbReference type="InterPro" id="IPR038862">
    <property type="entry name" value="MPH2"/>
</dbReference>
<dbReference type="EMBL" id="CAMGYJ010000009">
    <property type="protein sequence ID" value="CAI0542856.1"/>
    <property type="molecule type" value="Genomic_DNA"/>
</dbReference>
<gene>
    <name evidence="3" type="ORF">LITE_LOCUS42638</name>
</gene>
<protein>
    <recommendedName>
        <fullName evidence="2">Maintenance of Photosystem II under High light 2 C-terminal domain-containing protein</fullName>
    </recommendedName>
</protein>
<name>A0AAV0QDD6_9ROSI</name>
<dbReference type="Pfam" id="PF20675">
    <property type="entry name" value="MPH2"/>
    <property type="match status" value="1"/>
</dbReference>
<dbReference type="Proteomes" id="UP001154282">
    <property type="component" value="Unassembled WGS sequence"/>
</dbReference>
<feature type="region of interest" description="Disordered" evidence="1">
    <location>
        <begin position="1"/>
        <end position="62"/>
    </location>
</feature>